<dbReference type="InterPro" id="IPR011050">
    <property type="entry name" value="Pectin_lyase_fold/virulence"/>
</dbReference>
<dbReference type="InterPro" id="IPR006626">
    <property type="entry name" value="PbH1"/>
</dbReference>
<dbReference type="Proteomes" id="UP000239002">
    <property type="component" value="Unassembled WGS sequence"/>
</dbReference>
<accession>A0A2S6IJL4</accession>
<dbReference type="SMART" id="SM00710">
    <property type="entry name" value="PbH1"/>
    <property type="match status" value="5"/>
</dbReference>
<sequence>MKRIFLLALAIALISCNDQKLTSINVSNIDELQSAIDDSKAGDVITMKNGIWKDAQIKFHGMGTEQKPIVLKAETPGEVILEGQSFLKLSGEYLVAKDLYFKNGYTPDEAVIIFRNSPDSIAFNCRVTGTVIEEFTQPDRHRKDHWIEFYGKHNELDHSYIAGKSNEGPTLKVYLNGNEHVNNYHKIHDNHFGPRPRKGGPKAETMQLGASTTSMTPSYTQVTNNLFEKCNGEVEIISSKSNFNNFSNNVFLESEGSVVTRHGNYATISGNIFIGNDNPYVGGIRVINTGHVVTNNYFYKMRGTEFRSGLAVMNGIPKSPLNRYNQVTDVVIAHNSWIDCEQPIHFSVGVNTDQAEVLPPSEIRSARPKRVIFANNLVYNDRFTSYPIKAYDKIDGVKFKNNLLLSNKNMDSDREDFTLKSISNTLGDELFYTPAQYDGKLYDGYGFNDIDVDLFGKSRNQDQNYIGAIIPPVSDKKATVDYSIYGAKWFTPSTGNKDIKTHTVTNASEFMAAIKDANSEDILSLKEGTYLIDETITLAKELKITSANKDARATIQFDNLKTAFLMQPKGILHLENLNILGTADQDFFRTEDKDMSKAYGIHLNDISVENFKSVLDASKSSFADEIIVNNSTFKNCINGFLLDKEIDDKGDYNVEFLTITKSNFDNISNEVIDFYRGGYDESTIGGILNLSGNTFTNSGKLDKDEILINTRGIVNVTFENNTFTNNDTKFTAVLWGAKGQQPVNNTVTNSGEIKVVENIELKLVY</sequence>
<dbReference type="GO" id="GO:0016829">
    <property type="term" value="F:lyase activity"/>
    <property type="evidence" value="ECO:0007669"/>
    <property type="project" value="UniProtKB-KW"/>
</dbReference>
<gene>
    <name evidence="1" type="ORF">LY01_02061</name>
</gene>
<keyword evidence="1" id="KW-0456">Lyase</keyword>
<dbReference type="OrthoDB" id="6475864at2"/>
<name>A0A2S6IJL4_9FLAO</name>
<dbReference type="AlphaFoldDB" id="A0A2S6IJL4"/>
<protein>
    <submittedName>
        <fullName evidence="1">Poly(Beta-D-mannuronate) lyase</fullName>
    </submittedName>
</protein>
<dbReference type="EMBL" id="PTJE01000004">
    <property type="protein sequence ID" value="PPK94422.1"/>
    <property type="molecule type" value="Genomic_DNA"/>
</dbReference>
<proteinExistence type="predicted"/>
<comment type="caution">
    <text evidence="1">The sequence shown here is derived from an EMBL/GenBank/DDBJ whole genome shotgun (WGS) entry which is preliminary data.</text>
</comment>
<organism evidence="1 2">
    <name type="scientific">Nonlabens xylanidelens</name>
    <dbReference type="NCBI Taxonomy" id="191564"/>
    <lineage>
        <taxon>Bacteria</taxon>
        <taxon>Pseudomonadati</taxon>
        <taxon>Bacteroidota</taxon>
        <taxon>Flavobacteriia</taxon>
        <taxon>Flavobacteriales</taxon>
        <taxon>Flavobacteriaceae</taxon>
        <taxon>Nonlabens</taxon>
    </lineage>
</organism>
<dbReference type="CDD" id="cd14251">
    <property type="entry name" value="PL-6"/>
    <property type="match status" value="1"/>
</dbReference>
<dbReference type="PROSITE" id="PS51257">
    <property type="entry name" value="PROKAR_LIPOPROTEIN"/>
    <property type="match status" value="1"/>
</dbReference>
<evidence type="ECO:0000313" key="1">
    <source>
        <dbReference type="EMBL" id="PPK94422.1"/>
    </source>
</evidence>
<dbReference type="Gene3D" id="2.160.20.10">
    <property type="entry name" value="Single-stranded right-handed beta-helix, Pectin lyase-like"/>
    <property type="match status" value="2"/>
</dbReference>
<reference evidence="1 2" key="1">
    <citation type="submission" date="2018-02" db="EMBL/GenBank/DDBJ databases">
        <title>Genomic Encyclopedia of Archaeal and Bacterial Type Strains, Phase II (KMG-II): from individual species to whole genera.</title>
        <authorList>
            <person name="Goeker M."/>
        </authorList>
    </citation>
    <scope>NUCLEOTIDE SEQUENCE [LARGE SCALE GENOMIC DNA]</scope>
    <source>
        <strain evidence="1 2">DSM 16809</strain>
    </source>
</reference>
<dbReference type="SUPFAM" id="SSF51126">
    <property type="entry name" value="Pectin lyase-like"/>
    <property type="match status" value="2"/>
</dbReference>
<dbReference type="InterPro" id="IPR012334">
    <property type="entry name" value="Pectin_lyas_fold"/>
</dbReference>
<dbReference type="Pfam" id="PF14592">
    <property type="entry name" value="Chondroitinas_B"/>
    <property type="match status" value="1"/>
</dbReference>
<keyword evidence="2" id="KW-1185">Reference proteome</keyword>
<dbReference type="RefSeq" id="WP_104515743.1">
    <property type="nucleotide sequence ID" value="NZ_MQVW01000004.1"/>
</dbReference>
<evidence type="ECO:0000313" key="2">
    <source>
        <dbReference type="Proteomes" id="UP000239002"/>
    </source>
</evidence>
<dbReference type="InterPro" id="IPR039513">
    <property type="entry name" value="PL-6"/>
</dbReference>